<evidence type="ECO:0000256" key="1">
    <source>
        <dbReference type="SAM" id="SignalP"/>
    </source>
</evidence>
<feature type="signal peptide" evidence="1">
    <location>
        <begin position="1"/>
        <end position="25"/>
    </location>
</feature>
<gene>
    <name evidence="2" type="ORF">ELE36_13215</name>
</gene>
<dbReference type="Proteomes" id="UP000291562">
    <property type="component" value="Chromosome"/>
</dbReference>
<evidence type="ECO:0000313" key="3">
    <source>
        <dbReference type="Proteomes" id="UP000291562"/>
    </source>
</evidence>
<reference evidence="2 3" key="1">
    <citation type="submission" date="2019-01" db="EMBL/GenBank/DDBJ databases">
        <title>Pseudolysobacter antarctica gen. nov., sp. nov., isolated from Fildes Peninsula, Antarctica.</title>
        <authorList>
            <person name="Wei Z."/>
            <person name="Peng F."/>
        </authorList>
    </citation>
    <scope>NUCLEOTIDE SEQUENCE [LARGE SCALE GENOMIC DNA]</scope>
    <source>
        <strain evidence="2 3">AQ6-296</strain>
    </source>
</reference>
<keyword evidence="3" id="KW-1185">Reference proteome</keyword>
<organism evidence="2 3">
    <name type="scientific">Pseudolysobacter antarcticus</name>
    <dbReference type="NCBI Taxonomy" id="2511995"/>
    <lineage>
        <taxon>Bacteria</taxon>
        <taxon>Pseudomonadati</taxon>
        <taxon>Pseudomonadota</taxon>
        <taxon>Gammaproteobacteria</taxon>
        <taxon>Lysobacterales</taxon>
        <taxon>Rhodanobacteraceae</taxon>
        <taxon>Pseudolysobacter</taxon>
    </lineage>
</organism>
<accession>A0A411HLI0</accession>
<name>A0A411HLI0_9GAMM</name>
<dbReference type="KEGG" id="xbc:ELE36_13215"/>
<protein>
    <recommendedName>
        <fullName evidence="4">DUF3558 domain-containing protein</fullName>
    </recommendedName>
</protein>
<proteinExistence type="predicted"/>
<feature type="chain" id="PRO_5019237589" description="DUF3558 domain-containing protein" evidence="1">
    <location>
        <begin position="26"/>
        <end position="184"/>
    </location>
</feature>
<dbReference type="EMBL" id="CP035704">
    <property type="protein sequence ID" value="QBB71237.1"/>
    <property type="molecule type" value="Genomic_DNA"/>
</dbReference>
<sequence length="184" mass="19206">MIFPRLISLLLASTICMLGACSKTASNTGAGSPANISAAQAAKAPVSSVCDQKLLVAQDMDGILSEPITATKNLNGDAQTCYFITATNNHGGPEIKVTLRPGLGKVTLGTFSSGQMKEYATSEPLSGVGEEAVWLTDLREINARKGDLLCDIRAQGLSNELAKAPVAALQKKLGALCNKIFAMH</sequence>
<dbReference type="AlphaFoldDB" id="A0A411HLI0"/>
<keyword evidence="1" id="KW-0732">Signal</keyword>
<dbReference type="RefSeq" id="WP_129834044.1">
    <property type="nucleotide sequence ID" value="NZ_CP035704.1"/>
</dbReference>
<dbReference type="OrthoDB" id="9849219at2"/>
<dbReference type="PROSITE" id="PS51257">
    <property type="entry name" value="PROKAR_LIPOPROTEIN"/>
    <property type="match status" value="1"/>
</dbReference>
<evidence type="ECO:0008006" key="4">
    <source>
        <dbReference type="Google" id="ProtNLM"/>
    </source>
</evidence>
<evidence type="ECO:0000313" key="2">
    <source>
        <dbReference type="EMBL" id="QBB71237.1"/>
    </source>
</evidence>